<gene>
    <name evidence="1" type="ORF">HF292_005510</name>
</gene>
<accession>A0ACD5IKR2</accession>
<evidence type="ECO:0000313" key="2">
    <source>
        <dbReference type="Proteomes" id="UP001196097"/>
    </source>
</evidence>
<name>A0ACD5IKR2_9PROT</name>
<dbReference type="Proteomes" id="UP001196097">
    <property type="component" value="Chromosome"/>
</dbReference>
<organism evidence="1 2">
    <name type="scientific">Acidithiobacillus ferruginosus</name>
    <dbReference type="NCBI Taxonomy" id="3063951"/>
    <lineage>
        <taxon>Bacteria</taxon>
        <taxon>Pseudomonadati</taxon>
        <taxon>Pseudomonadota</taxon>
        <taxon>Acidithiobacillia</taxon>
        <taxon>Acidithiobacillales</taxon>
        <taxon>Acidithiobacillaceae</taxon>
        <taxon>Acidithiobacillus</taxon>
    </lineage>
</organism>
<evidence type="ECO:0000313" key="1">
    <source>
        <dbReference type="EMBL" id="XRP74108.1"/>
    </source>
</evidence>
<protein>
    <submittedName>
        <fullName evidence="1">OprD family outer membrane porin</fullName>
    </submittedName>
</protein>
<dbReference type="EMBL" id="CP130946">
    <property type="protein sequence ID" value="XRP74108.1"/>
    <property type="molecule type" value="Genomic_DNA"/>
</dbReference>
<sequence>MINTPWMGPRDSRMLPQTFQGMFVRITPVSGLNLEAMRIFRWKSRTSDDYYKDNLYYDTNYYNDPLYDVTAVLPKNAGKFQGTLALGAIYKARGTDDQTWYYNFYQFAQMFYGSAAYTLKTGAEFFPFAAVQYMREWQVNSVFQKYDAKLFGQSGSVNATLWGGKVGVKSPSGKLFVAYNALTPHAGSFGGGAIISPYGNYKATYSSFITDNLLAFGPGHAWRVAASYRLGQKQIILMVGYVHFNTNYEGRTHGVYLDVTYVPKMLKGFTVRDQVAIDNGLQAYVGRSFIYNRMMLQYAF</sequence>
<keyword evidence="2" id="KW-1185">Reference proteome</keyword>
<proteinExistence type="predicted"/>
<reference evidence="1 2" key="1">
    <citation type="journal article" date="2021" name="ISME J.">
        <title>Genomic evolution of the class Acidithiobacillia: deep-branching Proteobacteria living in extreme acidic conditions.</title>
        <authorList>
            <person name="Moya-Beltran A."/>
            <person name="Beard S."/>
            <person name="Rojas-Villalobos C."/>
            <person name="Issotta F."/>
            <person name="Gallardo Y."/>
            <person name="Ulloa R."/>
            <person name="Giaveno A."/>
            <person name="Degli Esposti M."/>
            <person name="Johnson D.B."/>
            <person name="Quatrini R."/>
        </authorList>
    </citation>
    <scope>NUCLEOTIDE SEQUENCE [LARGE SCALE GENOMIC DNA]</scope>
    <source>
        <strain evidence="1 2">CF3</strain>
    </source>
</reference>